<accession>S0FW21</accession>
<feature type="transmembrane region" description="Helical" evidence="7">
    <location>
        <begin position="265"/>
        <end position="286"/>
    </location>
</feature>
<feature type="transmembrane region" description="Helical" evidence="7">
    <location>
        <begin position="41"/>
        <end position="61"/>
    </location>
</feature>
<dbReference type="Gene3D" id="3.40.50.720">
    <property type="entry name" value="NAD(P)-binding Rossmann-like Domain"/>
    <property type="match status" value="1"/>
</dbReference>
<reference evidence="9 10" key="1">
    <citation type="journal article" date="2013" name="Genome Announc.">
        <title>Draft Genome Sequence of Desulfotignum phosphitoxidans DSM 13687 Strain FiPS-3.</title>
        <authorList>
            <person name="Poehlein A."/>
            <person name="Daniel R."/>
            <person name="Simeonova D.D."/>
        </authorList>
    </citation>
    <scope>NUCLEOTIDE SEQUENCE [LARGE SCALE GENOMIC DNA]</scope>
    <source>
        <strain evidence="9 10">DSM 13687</strain>
    </source>
</reference>
<dbReference type="NCBIfam" id="TIGR03013">
    <property type="entry name" value="EpsB_2"/>
    <property type="match status" value="1"/>
</dbReference>
<evidence type="ECO:0000313" key="10">
    <source>
        <dbReference type="Proteomes" id="UP000014216"/>
    </source>
</evidence>
<dbReference type="Pfam" id="PF02397">
    <property type="entry name" value="Bac_transf"/>
    <property type="match status" value="1"/>
</dbReference>
<evidence type="ECO:0000256" key="7">
    <source>
        <dbReference type="SAM" id="Phobius"/>
    </source>
</evidence>
<comment type="similarity">
    <text evidence="2">Belongs to the bacterial sugar transferase family.</text>
</comment>
<gene>
    <name evidence="9" type="primary">pss</name>
    <name evidence="9" type="ORF">Dpo_6c01340</name>
</gene>
<feature type="transmembrane region" description="Helical" evidence="7">
    <location>
        <begin position="14"/>
        <end position="35"/>
    </location>
</feature>
<dbReference type="RefSeq" id="WP_006966775.1">
    <property type="nucleotide sequence ID" value="NZ_APJX01000006.1"/>
</dbReference>
<proteinExistence type="inferred from homology"/>
<evidence type="ECO:0000256" key="6">
    <source>
        <dbReference type="ARBA" id="ARBA00023136"/>
    </source>
</evidence>
<feature type="transmembrane region" description="Helical" evidence="7">
    <location>
        <begin position="97"/>
        <end position="115"/>
    </location>
</feature>
<dbReference type="InterPro" id="IPR017464">
    <property type="entry name" value="Sugar_tfrase_EpsB_2"/>
</dbReference>
<evidence type="ECO:0000259" key="8">
    <source>
        <dbReference type="Pfam" id="PF02397"/>
    </source>
</evidence>
<name>S0FW21_9BACT</name>
<keyword evidence="5 7" id="KW-1133">Transmembrane helix</keyword>
<dbReference type="InterPro" id="IPR017475">
    <property type="entry name" value="EPS_sugar_tfrase"/>
</dbReference>
<dbReference type="AlphaFoldDB" id="S0FW21"/>
<dbReference type="EMBL" id="APJX01000006">
    <property type="protein sequence ID" value="EMS78935.1"/>
    <property type="molecule type" value="Genomic_DNA"/>
</dbReference>
<evidence type="ECO:0000256" key="2">
    <source>
        <dbReference type="ARBA" id="ARBA00006464"/>
    </source>
</evidence>
<evidence type="ECO:0000256" key="4">
    <source>
        <dbReference type="ARBA" id="ARBA00022692"/>
    </source>
</evidence>
<evidence type="ECO:0000256" key="5">
    <source>
        <dbReference type="ARBA" id="ARBA00022989"/>
    </source>
</evidence>
<evidence type="ECO:0000313" key="9">
    <source>
        <dbReference type="EMBL" id="EMS78935.1"/>
    </source>
</evidence>
<keyword evidence="10" id="KW-1185">Reference proteome</keyword>
<dbReference type="InterPro" id="IPR003362">
    <property type="entry name" value="Bact_transf"/>
</dbReference>
<evidence type="ECO:0000256" key="3">
    <source>
        <dbReference type="ARBA" id="ARBA00022679"/>
    </source>
</evidence>
<dbReference type="GO" id="GO:0009242">
    <property type="term" value="P:colanic acid biosynthetic process"/>
    <property type="evidence" value="ECO:0007669"/>
    <property type="project" value="TreeGrafter"/>
</dbReference>
<dbReference type="NCBIfam" id="TIGR03025">
    <property type="entry name" value="EPS_sugtrans"/>
    <property type="match status" value="1"/>
</dbReference>
<comment type="caution">
    <text evidence="9">The sequence shown here is derived from an EMBL/GenBank/DDBJ whole genome shotgun (WGS) entry which is preliminary data.</text>
</comment>
<keyword evidence="4 7" id="KW-0812">Transmembrane</keyword>
<comment type="subcellular location">
    <subcellularLocation>
        <location evidence="1">Membrane</location>
        <topology evidence="1">Multi-pass membrane protein</topology>
    </subcellularLocation>
</comment>
<feature type="transmembrane region" description="Helical" evidence="7">
    <location>
        <begin position="73"/>
        <end position="91"/>
    </location>
</feature>
<dbReference type="PANTHER" id="PTHR30576:SF21">
    <property type="entry name" value="UDP-GLUCOSE:UNDECAPRENYL-PHOSPHATE GLUCOSE-1-PHOSPHATE TRANSFERASE"/>
    <property type="match status" value="1"/>
</dbReference>
<dbReference type="PATRIC" id="fig|1286635.3.peg.3006"/>
<dbReference type="Proteomes" id="UP000014216">
    <property type="component" value="Unassembled WGS sequence"/>
</dbReference>
<sequence length="449" mass="50924">MGLLDRGSLIYNRIVLMAGDILVALIILLTAVNYTLNLSTIPLWAGLFIPVVLFFSFLCEVYQPDKWIFRDRLIRSFVAVFLSFLLLALLPRNPDTSLWHLSGTMLMFFLLQNIWQSLLHKSNDAHFFAEKILVIGTGTTAETVEALILKSSGKYVLTGFIQTTTDPVSVDVSKIVGSFDDIVTLARQTRTNMIVIALTERRGNLETDKLVSCKLMGIKIVDYPSFYERVTGKIPVEHINPGWLVQSRGFLITPFIRLLKKMLDLVFASILLILSLPIFPLIALAIKLDSPGPIFYFQKRVGLNGKLFTIYKFRSMHVQPDDLSSAAWASENDPRITRIGKLIRRARIDELPQLINVLKGDMSFIGPRPEQPEFVAQISLVAPYYPQRHAIKPGITGWAQVMYPYGASIGDAVEKLRYDLYYINNLSLFLELYILFETIKILLFRRGGR</sequence>
<evidence type="ECO:0000256" key="1">
    <source>
        <dbReference type="ARBA" id="ARBA00004141"/>
    </source>
</evidence>
<keyword evidence="6 7" id="KW-0472">Membrane</keyword>
<dbReference type="GO" id="GO:0016020">
    <property type="term" value="C:membrane"/>
    <property type="evidence" value="ECO:0007669"/>
    <property type="project" value="UniProtKB-SubCell"/>
</dbReference>
<keyword evidence="3" id="KW-0808">Transferase</keyword>
<dbReference type="PANTHER" id="PTHR30576">
    <property type="entry name" value="COLANIC BIOSYNTHESIS UDP-GLUCOSE LIPID CARRIER TRANSFERASE"/>
    <property type="match status" value="1"/>
</dbReference>
<organism evidence="9 10">
    <name type="scientific">Desulfotignum phosphitoxidans DSM 13687</name>
    <dbReference type="NCBI Taxonomy" id="1286635"/>
    <lineage>
        <taxon>Bacteria</taxon>
        <taxon>Pseudomonadati</taxon>
        <taxon>Thermodesulfobacteriota</taxon>
        <taxon>Desulfobacteria</taxon>
        <taxon>Desulfobacterales</taxon>
        <taxon>Desulfobacteraceae</taxon>
        <taxon>Desulfotignum</taxon>
    </lineage>
</organism>
<feature type="domain" description="Bacterial sugar transferase" evidence="8">
    <location>
        <begin position="260"/>
        <end position="443"/>
    </location>
</feature>
<dbReference type="GO" id="GO:0089702">
    <property type="term" value="F:undecaprenyl-phosphate glucose phosphotransferase activity"/>
    <property type="evidence" value="ECO:0007669"/>
    <property type="project" value="TreeGrafter"/>
</dbReference>
<protein>
    <submittedName>
        <fullName evidence="9">Exopolysaccharide production protein PSS</fullName>
    </submittedName>
</protein>